<evidence type="ECO:0000313" key="1">
    <source>
        <dbReference type="EMBL" id="KAJ6752980.1"/>
    </source>
</evidence>
<sequence>MAAMSPFANFEQPGRSFTMRRIPFDQGIGIAIYGHRIREDGKHNHKNTQDLVSPCCYIVAIPE</sequence>
<evidence type="ECO:0000313" key="2">
    <source>
        <dbReference type="Proteomes" id="UP001151752"/>
    </source>
</evidence>
<accession>A0A9Q0VSY4</accession>
<proteinExistence type="predicted"/>
<keyword evidence="2" id="KW-1185">Reference proteome</keyword>
<organism evidence="1 2">
    <name type="scientific">Salix koriyanagi</name>
    <dbReference type="NCBI Taxonomy" id="2511006"/>
    <lineage>
        <taxon>Eukaryota</taxon>
        <taxon>Viridiplantae</taxon>
        <taxon>Streptophyta</taxon>
        <taxon>Embryophyta</taxon>
        <taxon>Tracheophyta</taxon>
        <taxon>Spermatophyta</taxon>
        <taxon>Magnoliopsida</taxon>
        <taxon>eudicotyledons</taxon>
        <taxon>Gunneridae</taxon>
        <taxon>Pentapetalae</taxon>
        <taxon>rosids</taxon>
        <taxon>fabids</taxon>
        <taxon>Malpighiales</taxon>
        <taxon>Salicaceae</taxon>
        <taxon>Saliceae</taxon>
        <taxon>Salix</taxon>
    </lineage>
</organism>
<reference evidence="1" key="1">
    <citation type="submission" date="2022-11" db="EMBL/GenBank/DDBJ databases">
        <authorList>
            <person name="Hyden B.L."/>
            <person name="Feng K."/>
            <person name="Yates T."/>
            <person name="Jawdy S."/>
            <person name="Smart L.B."/>
            <person name="Muchero W."/>
        </authorList>
    </citation>
    <scope>NUCLEOTIDE SEQUENCE</scope>
    <source>
        <tissue evidence="1">Shoot tip</tissue>
    </source>
</reference>
<reference evidence="1" key="2">
    <citation type="journal article" date="2023" name="Int. J. Mol. Sci.">
        <title>De Novo Assembly and Annotation of 11 Diverse Shrub Willow (Salix) Genomes Reveals Novel Gene Organization in Sex-Linked Regions.</title>
        <authorList>
            <person name="Hyden B."/>
            <person name="Feng K."/>
            <person name="Yates T.B."/>
            <person name="Jawdy S."/>
            <person name="Cereghino C."/>
            <person name="Smart L.B."/>
            <person name="Muchero W."/>
        </authorList>
    </citation>
    <scope>NUCLEOTIDE SEQUENCE</scope>
    <source>
        <tissue evidence="1">Shoot tip</tissue>
    </source>
</reference>
<dbReference type="AlphaFoldDB" id="A0A9Q0VSY4"/>
<gene>
    <name evidence="1" type="ORF">OIU74_027760</name>
</gene>
<comment type="caution">
    <text evidence="1">The sequence shown here is derived from an EMBL/GenBank/DDBJ whole genome shotgun (WGS) entry which is preliminary data.</text>
</comment>
<protein>
    <submittedName>
        <fullName evidence="1">Uncharacterized protein</fullName>
    </submittedName>
</protein>
<dbReference type="EMBL" id="JAPFFM010000008">
    <property type="protein sequence ID" value="KAJ6752980.1"/>
    <property type="molecule type" value="Genomic_DNA"/>
</dbReference>
<name>A0A9Q0VSY4_9ROSI</name>
<feature type="non-terminal residue" evidence="1">
    <location>
        <position position="63"/>
    </location>
</feature>
<dbReference type="Proteomes" id="UP001151752">
    <property type="component" value="Unassembled WGS sequence"/>
</dbReference>